<proteinExistence type="predicted"/>
<keyword evidence="2" id="KW-1185">Reference proteome</keyword>
<name>A0A183LSB3_9TREM</name>
<evidence type="ECO:0000313" key="1">
    <source>
        <dbReference type="EMBL" id="VDO72521.1"/>
    </source>
</evidence>
<organism evidence="1 2">
    <name type="scientific">Schistosoma margrebowiei</name>
    <dbReference type="NCBI Taxonomy" id="48269"/>
    <lineage>
        <taxon>Eukaryota</taxon>
        <taxon>Metazoa</taxon>
        <taxon>Spiralia</taxon>
        <taxon>Lophotrochozoa</taxon>
        <taxon>Platyhelminthes</taxon>
        <taxon>Trematoda</taxon>
        <taxon>Digenea</taxon>
        <taxon>Strigeidida</taxon>
        <taxon>Schistosomatoidea</taxon>
        <taxon>Schistosomatidae</taxon>
        <taxon>Schistosoma</taxon>
    </lineage>
</organism>
<gene>
    <name evidence="1" type="ORF">SMRZ_LOCUS6688</name>
</gene>
<dbReference type="AlphaFoldDB" id="A0A183LSB3"/>
<evidence type="ECO:0000313" key="2">
    <source>
        <dbReference type="Proteomes" id="UP000277204"/>
    </source>
</evidence>
<dbReference type="EMBL" id="UZAI01002544">
    <property type="protein sequence ID" value="VDO72521.1"/>
    <property type="molecule type" value="Genomic_DNA"/>
</dbReference>
<sequence length="104" mass="11651">MRTCTSEKNHGIQWTAWTRPNDLKFADDLTLLSPTHQQMLAKTNSLLTASASVGLNTHKRKTKNIIYIMENTNPVILDGETPKSSGVSRIWVTSSMNKGDLKHK</sequence>
<dbReference type="Proteomes" id="UP000277204">
    <property type="component" value="Unassembled WGS sequence"/>
</dbReference>
<reference evidence="1 2" key="1">
    <citation type="submission" date="2018-11" db="EMBL/GenBank/DDBJ databases">
        <authorList>
            <consortium name="Pathogen Informatics"/>
        </authorList>
    </citation>
    <scope>NUCLEOTIDE SEQUENCE [LARGE SCALE GENOMIC DNA]</scope>
    <source>
        <strain evidence="1 2">Zambia</strain>
    </source>
</reference>
<accession>A0A183LSB3</accession>
<protein>
    <submittedName>
        <fullName evidence="1">Uncharacterized protein</fullName>
    </submittedName>
</protein>